<dbReference type="Proteomes" id="UP000663760">
    <property type="component" value="Chromosome 6"/>
</dbReference>
<dbReference type="EMBL" id="LR743593">
    <property type="protein sequence ID" value="CAA2621245.1"/>
    <property type="molecule type" value="Genomic_DNA"/>
</dbReference>
<dbReference type="EMBL" id="LR746269">
    <property type="protein sequence ID" value="CAA7397315.1"/>
    <property type="molecule type" value="Genomic_DNA"/>
</dbReference>
<sequence>MPQFCVVEIIGRGFAFAGYYVR</sequence>
<gene>
    <name evidence="1" type="ORF">SI7747_06007359</name>
    <name evidence="2" type="ORF">SI8410_06007980</name>
</gene>
<keyword evidence="3" id="KW-1185">Reference proteome</keyword>
<protein>
    <submittedName>
        <fullName evidence="2">Uncharacterized protein</fullName>
    </submittedName>
</protein>
<name>A0A7I8KJZ6_SPIIN</name>
<evidence type="ECO:0000313" key="2">
    <source>
        <dbReference type="EMBL" id="CAA7397315.1"/>
    </source>
</evidence>
<proteinExistence type="predicted"/>
<accession>A0A7I8KJZ6</accession>
<evidence type="ECO:0000313" key="1">
    <source>
        <dbReference type="EMBL" id="CAA2621245.1"/>
    </source>
</evidence>
<organism evidence="2 3">
    <name type="scientific">Spirodela intermedia</name>
    <name type="common">Intermediate duckweed</name>
    <dbReference type="NCBI Taxonomy" id="51605"/>
    <lineage>
        <taxon>Eukaryota</taxon>
        <taxon>Viridiplantae</taxon>
        <taxon>Streptophyta</taxon>
        <taxon>Embryophyta</taxon>
        <taxon>Tracheophyta</taxon>
        <taxon>Spermatophyta</taxon>
        <taxon>Magnoliopsida</taxon>
        <taxon>Liliopsida</taxon>
        <taxon>Araceae</taxon>
        <taxon>Lemnoideae</taxon>
        <taxon>Spirodela</taxon>
    </lineage>
</organism>
<reference evidence="2" key="1">
    <citation type="submission" date="2020-02" db="EMBL/GenBank/DDBJ databases">
        <authorList>
            <person name="Scholz U."/>
            <person name="Mascher M."/>
            <person name="Fiebig A."/>
        </authorList>
    </citation>
    <scope>NUCLEOTIDE SEQUENCE</scope>
</reference>
<evidence type="ECO:0000313" key="3">
    <source>
        <dbReference type="Proteomes" id="UP000663760"/>
    </source>
</evidence>
<dbReference type="AlphaFoldDB" id="A0A7I8KJZ6"/>